<evidence type="ECO:0000256" key="1">
    <source>
        <dbReference type="ARBA" id="ARBA00004141"/>
    </source>
</evidence>
<evidence type="ECO:0000256" key="3">
    <source>
        <dbReference type="ARBA" id="ARBA00022989"/>
    </source>
</evidence>
<dbReference type="PROSITE" id="PS50929">
    <property type="entry name" value="ABC_TM1F"/>
    <property type="match status" value="1"/>
</dbReference>
<evidence type="ECO:0000256" key="5">
    <source>
        <dbReference type="SAM" id="Phobius"/>
    </source>
</evidence>
<dbReference type="InterPro" id="IPR039421">
    <property type="entry name" value="Type_1_exporter"/>
</dbReference>
<dbReference type="Gramene" id="mRNA:HanXRQr2_Chr09g0415561">
    <property type="protein sequence ID" value="CDS:HanXRQr2_Chr09g0415561.1"/>
    <property type="gene ID" value="HanXRQr2_Chr09g0415561"/>
</dbReference>
<dbReference type="PANTHER" id="PTHR24221:SF621">
    <property type="entry name" value="ABC TRANSPORTER B FAMILY MEMBER 21"/>
    <property type="match status" value="1"/>
</dbReference>
<evidence type="ECO:0000256" key="4">
    <source>
        <dbReference type="ARBA" id="ARBA00023136"/>
    </source>
</evidence>
<gene>
    <name evidence="8" type="ORF">HannXRQ_Chr09g0275461</name>
    <name evidence="7" type="ORF">HanXRQr2_Chr09g0415561</name>
</gene>
<dbReference type="InParanoid" id="A0A251U162"/>
<dbReference type="EMBL" id="CM007898">
    <property type="protein sequence ID" value="OTG16809.1"/>
    <property type="molecule type" value="Genomic_DNA"/>
</dbReference>
<dbReference type="SUPFAM" id="SSF90123">
    <property type="entry name" value="ABC transporter transmembrane region"/>
    <property type="match status" value="1"/>
</dbReference>
<dbReference type="Proteomes" id="UP000215914">
    <property type="component" value="Chromosome 9"/>
</dbReference>
<keyword evidence="2 5" id="KW-0812">Transmembrane</keyword>
<keyword evidence="3 5" id="KW-1133">Transmembrane helix</keyword>
<dbReference type="GO" id="GO:0005524">
    <property type="term" value="F:ATP binding"/>
    <property type="evidence" value="ECO:0007669"/>
    <property type="project" value="InterPro"/>
</dbReference>
<dbReference type="Pfam" id="PF00664">
    <property type="entry name" value="ABC_membrane"/>
    <property type="match status" value="1"/>
</dbReference>
<dbReference type="GO" id="GO:0016020">
    <property type="term" value="C:membrane"/>
    <property type="evidence" value="ECO:0007669"/>
    <property type="project" value="UniProtKB-SubCell"/>
</dbReference>
<keyword evidence="4 5" id="KW-0472">Membrane</keyword>
<feature type="transmembrane region" description="Helical" evidence="5">
    <location>
        <begin position="61"/>
        <end position="83"/>
    </location>
</feature>
<reference evidence="8" key="2">
    <citation type="submission" date="2017-02" db="EMBL/GenBank/DDBJ databases">
        <title>Sunflower complete genome.</title>
        <authorList>
            <person name="Langlade N."/>
            <person name="Munos S."/>
        </authorList>
    </citation>
    <scope>NUCLEOTIDE SEQUENCE [LARGE SCALE GENOMIC DNA]</scope>
    <source>
        <tissue evidence="8">Leaves</tissue>
    </source>
</reference>
<name>A0A251U162_HELAN</name>
<comment type="subcellular location">
    <subcellularLocation>
        <location evidence="1">Membrane</location>
        <topology evidence="1">Multi-pass membrane protein</topology>
    </subcellularLocation>
</comment>
<protein>
    <submittedName>
        <fullName evidence="8">Putative ABC transporter type 1, transmembrane domain-containing protein</fullName>
    </submittedName>
    <submittedName>
        <fullName evidence="7">Type I protein exporter</fullName>
    </submittedName>
</protein>
<organism evidence="8 9">
    <name type="scientific">Helianthus annuus</name>
    <name type="common">Common sunflower</name>
    <dbReference type="NCBI Taxonomy" id="4232"/>
    <lineage>
        <taxon>Eukaryota</taxon>
        <taxon>Viridiplantae</taxon>
        <taxon>Streptophyta</taxon>
        <taxon>Embryophyta</taxon>
        <taxon>Tracheophyta</taxon>
        <taxon>Spermatophyta</taxon>
        <taxon>Magnoliopsida</taxon>
        <taxon>eudicotyledons</taxon>
        <taxon>Gunneridae</taxon>
        <taxon>Pentapetalae</taxon>
        <taxon>asterids</taxon>
        <taxon>campanulids</taxon>
        <taxon>Asterales</taxon>
        <taxon>Asteraceae</taxon>
        <taxon>Asteroideae</taxon>
        <taxon>Heliantheae alliance</taxon>
        <taxon>Heliantheae</taxon>
        <taxon>Helianthus</taxon>
    </lineage>
</organism>
<evidence type="ECO:0000313" key="9">
    <source>
        <dbReference type="Proteomes" id="UP000215914"/>
    </source>
</evidence>
<keyword evidence="9" id="KW-1185">Reference proteome</keyword>
<dbReference type="EMBL" id="MNCJ02000324">
    <property type="protein sequence ID" value="KAF5793270.1"/>
    <property type="molecule type" value="Genomic_DNA"/>
</dbReference>
<evidence type="ECO:0000313" key="7">
    <source>
        <dbReference type="EMBL" id="KAF5793270.1"/>
    </source>
</evidence>
<dbReference type="InterPro" id="IPR036640">
    <property type="entry name" value="ABC1_TM_sf"/>
</dbReference>
<feature type="domain" description="ABC transmembrane type-1" evidence="6">
    <location>
        <begin position="25"/>
        <end position="105"/>
    </location>
</feature>
<accession>A0A251U162</accession>
<proteinExistence type="predicted"/>
<dbReference type="Gene3D" id="1.20.1560.10">
    <property type="entry name" value="ABC transporter type 1, transmembrane domain"/>
    <property type="match status" value="1"/>
</dbReference>
<dbReference type="InterPro" id="IPR011527">
    <property type="entry name" value="ABC1_TM_dom"/>
</dbReference>
<sequence>MSCNCNMFVFGLGQTLCHLINLRFAIGSIRTVASFCAEEKVMRVYRDKCAGPERMGIKQGLIAGAGFGVSCFLLFCVYATSFYTRAWLVEAGTTTFPKVFRVSDV</sequence>
<evidence type="ECO:0000259" key="6">
    <source>
        <dbReference type="PROSITE" id="PS50929"/>
    </source>
</evidence>
<evidence type="ECO:0000313" key="8">
    <source>
        <dbReference type="EMBL" id="OTG16809.1"/>
    </source>
</evidence>
<dbReference type="AlphaFoldDB" id="A0A251U162"/>
<dbReference type="PANTHER" id="PTHR24221">
    <property type="entry name" value="ATP-BINDING CASSETTE SUB-FAMILY B"/>
    <property type="match status" value="1"/>
</dbReference>
<dbReference type="GO" id="GO:0140359">
    <property type="term" value="F:ABC-type transporter activity"/>
    <property type="evidence" value="ECO:0007669"/>
    <property type="project" value="InterPro"/>
</dbReference>
<evidence type="ECO:0000256" key="2">
    <source>
        <dbReference type="ARBA" id="ARBA00022692"/>
    </source>
</evidence>
<reference evidence="7 9" key="1">
    <citation type="journal article" date="2017" name="Nature">
        <title>The sunflower genome provides insights into oil metabolism, flowering and Asterid evolution.</title>
        <authorList>
            <person name="Badouin H."/>
            <person name="Gouzy J."/>
            <person name="Grassa C.J."/>
            <person name="Murat F."/>
            <person name="Staton S.E."/>
            <person name="Cottret L."/>
            <person name="Lelandais-Briere C."/>
            <person name="Owens G.L."/>
            <person name="Carrere S."/>
            <person name="Mayjonade B."/>
            <person name="Legrand L."/>
            <person name="Gill N."/>
            <person name="Kane N.C."/>
            <person name="Bowers J.E."/>
            <person name="Hubner S."/>
            <person name="Bellec A."/>
            <person name="Berard A."/>
            <person name="Berges H."/>
            <person name="Blanchet N."/>
            <person name="Boniface M.C."/>
            <person name="Brunel D."/>
            <person name="Catrice O."/>
            <person name="Chaidir N."/>
            <person name="Claudel C."/>
            <person name="Donnadieu C."/>
            <person name="Faraut T."/>
            <person name="Fievet G."/>
            <person name="Helmstetter N."/>
            <person name="King M."/>
            <person name="Knapp S.J."/>
            <person name="Lai Z."/>
            <person name="Le Paslier M.C."/>
            <person name="Lippi Y."/>
            <person name="Lorenzon L."/>
            <person name="Mandel J.R."/>
            <person name="Marage G."/>
            <person name="Marchand G."/>
            <person name="Marquand E."/>
            <person name="Bret-Mestries E."/>
            <person name="Morien E."/>
            <person name="Nambeesan S."/>
            <person name="Nguyen T."/>
            <person name="Pegot-Espagnet P."/>
            <person name="Pouilly N."/>
            <person name="Raftis F."/>
            <person name="Sallet E."/>
            <person name="Schiex T."/>
            <person name="Thomas J."/>
            <person name="Vandecasteele C."/>
            <person name="Vares D."/>
            <person name="Vear F."/>
            <person name="Vautrin S."/>
            <person name="Crespi M."/>
            <person name="Mangin B."/>
            <person name="Burke J.M."/>
            <person name="Salse J."/>
            <person name="Munos S."/>
            <person name="Vincourt P."/>
            <person name="Rieseberg L.H."/>
            <person name="Langlade N.B."/>
        </authorList>
    </citation>
    <scope>NUCLEOTIDE SEQUENCE [LARGE SCALE GENOMIC DNA]</scope>
    <source>
        <strain evidence="9">cv. SF193</strain>
        <tissue evidence="7">Leaves</tissue>
    </source>
</reference>
<reference evidence="7" key="3">
    <citation type="submission" date="2020-06" db="EMBL/GenBank/DDBJ databases">
        <title>Helianthus annuus Genome sequencing and assembly Release 2.</title>
        <authorList>
            <person name="Gouzy J."/>
            <person name="Langlade N."/>
            <person name="Munos S."/>
        </authorList>
    </citation>
    <scope>NUCLEOTIDE SEQUENCE</scope>
    <source>
        <tissue evidence="7">Leaves</tissue>
    </source>
</reference>